<protein>
    <submittedName>
        <fullName evidence="1">Uncharacterized protein</fullName>
    </submittedName>
</protein>
<dbReference type="RefSeq" id="WP_092090640.1">
    <property type="nucleotide sequence ID" value="NZ_FMZW01000107.1"/>
</dbReference>
<sequence length="251" mass="28518">MNAENNFAARLLDAGRLAAIARTCGLKADVSYYVDEALKELWRTRSPEEAKAIAERWVLWDAKGKPWPRMPPLENVVPFNRTGATKISAVNRPRTPLQAIRDWFEKQDEDVRREIAGMAALLIFEGGNLLDVSSQEWCDHLRRWLSETGLPNHKIIGRALTFRTCFEYFSERRFTEAAWTRSQEAAVKILEDAGLAPNSEAASLAPIAQKMLETLPARKCRWIEVGKSWSKLVDTSLAPRALRVWSASYME</sequence>
<dbReference type="EMBL" id="FMZW01000107">
    <property type="protein sequence ID" value="SDG02491.1"/>
    <property type="molecule type" value="Genomic_DNA"/>
</dbReference>
<reference evidence="1 2" key="1">
    <citation type="submission" date="2016-10" db="EMBL/GenBank/DDBJ databases">
        <authorList>
            <person name="de Groot N.N."/>
        </authorList>
    </citation>
    <scope>NUCLEOTIDE SEQUENCE [LARGE SCALE GENOMIC DNA]</scope>
    <source>
        <strain evidence="1 2">R5</strain>
    </source>
</reference>
<evidence type="ECO:0000313" key="2">
    <source>
        <dbReference type="Proteomes" id="UP000199245"/>
    </source>
</evidence>
<dbReference type="AlphaFoldDB" id="A0A1G7QVD2"/>
<dbReference type="Proteomes" id="UP000199245">
    <property type="component" value="Unassembled WGS sequence"/>
</dbReference>
<proteinExistence type="predicted"/>
<accession>A0A1G7QVD2</accession>
<evidence type="ECO:0000313" key="1">
    <source>
        <dbReference type="EMBL" id="SDG02491.1"/>
    </source>
</evidence>
<name>A0A1G7QVD2_9BRAD</name>
<gene>
    <name evidence="1" type="ORF">SAMN05216337_11075</name>
</gene>
<organism evidence="1 2">
    <name type="scientific">Bradyrhizobium brasilense</name>
    <dbReference type="NCBI Taxonomy" id="1419277"/>
    <lineage>
        <taxon>Bacteria</taxon>
        <taxon>Pseudomonadati</taxon>
        <taxon>Pseudomonadota</taxon>
        <taxon>Alphaproteobacteria</taxon>
        <taxon>Hyphomicrobiales</taxon>
        <taxon>Nitrobacteraceae</taxon>
        <taxon>Bradyrhizobium</taxon>
    </lineage>
</organism>